<name>A0A3P4B7I7_9BURK</name>
<feature type="domain" description="Glycosyltransferase 2-like" evidence="1">
    <location>
        <begin position="4"/>
        <end position="120"/>
    </location>
</feature>
<evidence type="ECO:0000259" key="1">
    <source>
        <dbReference type="Pfam" id="PF00535"/>
    </source>
</evidence>
<dbReference type="OrthoDB" id="9802649at2"/>
<proteinExistence type="predicted"/>
<keyword evidence="2" id="KW-0328">Glycosyltransferase</keyword>
<gene>
    <name evidence="2" type="primary">wfgD</name>
    <name evidence="2" type="ORF">PIGHUM_03196</name>
</gene>
<dbReference type="InterPro" id="IPR001173">
    <property type="entry name" value="Glyco_trans_2-like"/>
</dbReference>
<dbReference type="RefSeq" id="WP_124080576.1">
    <property type="nucleotide sequence ID" value="NZ_UWPJ01000024.1"/>
</dbReference>
<dbReference type="CDD" id="cd00761">
    <property type="entry name" value="Glyco_tranf_GTA_type"/>
    <property type="match status" value="1"/>
</dbReference>
<dbReference type="SUPFAM" id="SSF53448">
    <property type="entry name" value="Nucleotide-diphospho-sugar transferases"/>
    <property type="match status" value="1"/>
</dbReference>
<dbReference type="EC" id="2.4.1.305" evidence="2"/>
<organism evidence="2 3">
    <name type="scientific">Pigmentiphaga humi</name>
    <dbReference type="NCBI Taxonomy" id="2478468"/>
    <lineage>
        <taxon>Bacteria</taxon>
        <taxon>Pseudomonadati</taxon>
        <taxon>Pseudomonadota</taxon>
        <taxon>Betaproteobacteria</taxon>
        <taxon>Burkholderiales</taxon>
        <taxon>Alcaligenaceae</taxon>
        <taxon>Pigmentiphaga</taxon>
    </lineage>
</organism>
<protein>
    <submittedName>
        <fullName evidence="2">UDP-Glc:alpha-D-GlcNAc-diphosphoundecaprenol beta-1,3-glucosyltransferase WfgD</fullName>
        <ecNumber evidence="2">2.4.1.305</ecNumber>
    </submittedName>
</protein>
<dbReference type="EMBL" id="UWPJ01000024">
    <property type="protein sequence ID" value="VCU71115.1"/>
    <property type="molecule type" value="Genomic_DNA"/>
</dbReference>
<dbReference type="Pfam" id="PF00535">
    <property type="entry name" value="Glycos_transf_2"/>
    <property type="match status" value="1"/>
</dbReference>
<dbReference type="AlphaFoldDB" id="A0A3P4B7I7"/>
<dbReference type="Proteomes" id="UP000277294">
    <property type="component" value="Unassembled WGS sequence"/>
</dbReference>
<dbReference type="PANTHER" id="PTHR43685:SF2">
    <property type="entry name" value="GLYCOSYLTRANSFERASE 2-LIKE DOMAIN-CONTAINING PROTEIN"/>
    <property type="match status" value="1"/>
</dbReference>
<dbReference type="PANTHER" id="PTHR43685">
    <property type="entry name" value="GLYCOSYLTRANSFERASE"/>
    <property type="match status" value="1"/>
</dbReference>
<keyword evidence="2" id="KW-0808">Transferase</keyword>
<keyword evidence="3" id="KW-1185">Reference proteome</keyword>
<dbReference type="InterPro" id="IPR029044">
    <property type="entry name" value="Nucleotide-diphossugar_trans"/>
</dbReference>
<dbReference type="GO" id="GO:0016757">
    <property type="term" value="F:glycosyltransferase activity"/>
    <property type="evidence" value="ECO:0007669"/>
    <property type="project" value="UniProtKB-KW"/>
</dbReference>
<dbReference type="InterPro" id="IPR050834">
    <property type="entry name" value="Glycosyltransf_2"/>
</dbReference>
<evidence type="ECO:0000313" key="2">
    <source>
        <dbReference type="EMBL" id="VCU71115.1"/>
    </source>
</evidence>
<dbReference type="Gene3D" id="3.90.550.10">
    <property type="entry name" value="Spore Coat Polysaccharide Biosynthesis Protein SpsA, Chain A"/>
    <property type="match status" value="1"/>
</dbReference>
<accession>A0A3P4B7I7</accession>
<sequence>MKSSVIVPAYNAEAYLAEALSSALEQLADGDEIIVVDDASTDGTAEAVRQLPDKRIRYQRLPRNTGAAGARNAGLAMAQGELIQFLDSDDLWPPGRQATILAALQAMPQASIVAGQVEHFHSPEMAADARRRYVLPATQAAMLVGSTVMRRGLLDRVGHFDASLASGEFVDLMSRSLAAGAVCARSEALFLRRRIHGNNHTLSASGSRDYLAVVRAHLERKRGQP</sequence>
<reference evidence="2 3" key="1">
    <citation type="submission" date="2018-10" db="EMBL/GenBank/DDBJ databases">
        <authorList>
            <person name="Criscuolo A."/>
        </authorList>
    </citation>
    <scope>NUCLEOTIDE SEQUENCE [LARGE SCALE GENOMIC DNA]</scope>
    <source>
        <strain evidence="2">DnA1</strain>
    </source>
</reference>
<evidence type="ECO:0000313" key="3">
    <source>
        <dbReference type="Proteomes" id="UP000277294"/>
    </source>
</evidence>